<proteinExistence type="predicted"/>
<evidence type="ECO:0000313" key="3">
    <source>
        <dbReference type="Proteomes" id="UP000294614"/>
    </source>
</evidence>
<evidence type="ECO:0000313" key="2">
    <source>
        <dbReference type="EMBL" id="TCK62418.1"/>
    </source>
</evidence>
<keyword evidence="1" id="KW-0812">Transmembrane</keyword>
<protein>
    <submittedName>
        <fullName evidence="2">Uncharacterized protein</fullName>
    </submittedName>
</protein>
<dbReference type="Proteomes" id="UP000294614">
    <property type="component" value="Unassembled WGS sequence"/>
</dbReference>
<comment type="caution">
    <text evidence="2">The sequence shown here is derived from an EMBL/GenBank/DDBJ whole genome shotgun (WGS) entry which is preliminary data.</text>
</comment>
<keyword evidence="1" id="KW-0472">Membrane</keyword>
<feature type="transmembrane region" description="Helical" evidence="1">
    <location>
        <begin position="6"/>
        <end position="25"/>
    </location>
</feature>
<keyword evidence="1" id="KW-1133">Transmembrane helix</keyword>
<reference evidence="2 3" key="1">
    <citation type="submission" date="2019-03" db="EMBL/GenBank/DDBJ databases">
        <title>Genomic Encyclopedia of Type Strains, Phase IV (KMG-IV): sequencing the most valuable type-strain genomes for metagenomic binning, comparative biology and taxonomic classification.</title>
        <authorList>
            <person name="Goeker M."/>
        </authorList>
    </citation>
    <scope>NUCLEOTIDE SEQUENCE [LARGE SCALE GENOMIC DNA]</scope>
    <source>
        <strain evidence="2 3">DSM 24984</strain>
    </source>
</reference>
<feature type="transmembrane region" description="Helical" evidence="1">
    <location>
        <begin position="289"/>
        <end position="314"/>
    </location>
</feature>
<keyword evidence="3" id="KW-1185">Reference proteome</keyword>
<name>A0A4R1KCS2_9BACT</name>
<accession>A0A4R1KCS2</accession>
<gene>
    <name evidence="2" type="ORF">C8D98_0944</name>
</gene>
<sequence length="322" mass="36722">MKFEKFITSFFMLNIILAVALVYSMKSDGILAVLEDVFYSKKVSAGYMTFSPELLGDSFRRDTETDIQEGYAQIFSETNIKRQRLTNISAIPPVERSGMIIKMMGRAGDGICLNGKSITEKIMLTGKRKGCTKDFAEVFSVLAGYTGLDTRLVKNDENYAVEVFDGKKWFYVDPYHAAVAFDDKDQPMSFLQMADRISRGKHIRLEPAGLENHPFYDTSEKAHPYFADREHFASVYTLMGNNIFAILKKEAITPLKPKFVFTFAPYREIKPHWAHLITDTENITHMRKIVVTFMLVWVGLCIGTNVVLPGYFIYSNLVSRKK</sequence>
<evidence type="ECO:0000256" key="1">
    <source>
        <dbReference type="SAM" id="Phobius"/>
    </source>
</evidence>
<dbReference type="AlphaFoldDB" id="A0A4R1KCS2"/>
<dbReference type="RefSeq" id="WP_132872459.1">
    <property type="nucleotide sequence ID" value="NZ_JBLJBI010000026.1"/>
</dbReference>
<organism evidence="2 3">
    <name type="scientific">Seleniivibrio woodruffii</name>
    <dbReference type="NCBI Taxonomy" id="1078050"/>
    <lineage>
        <taxon>Bacteria</taxon>
        <taxon>Pseudomonadati</taxon>
        <taxon>Deferribacterota</taxon>
        <taxon>Deferribacteres</taxon>
        <taxon>Deferribacterales</taxon>
        <taxon>Geovibrionaceae</taxon>
        <taxon>Seleniivibrio</taxon>
    </lineage>
</organism>
<dbReference type="EMBL" id="SMGG01000003">
    <property type="protein sequence ID" value="TCK62418.1"/>
    <property type="molecule type" value="Genomic_DNA"/>
</dbReference>